<dbReference type="SUPFAM" id="SSF56300">
    <property type="entry name" value="Metallo-dependent phosphatases"/>
    <property type="match status" value="1"/>
</dbReference>
<dbReference type="OrthoDB" id="348678at2759"/>
<evidence type="ECO:0000256" key="7">
    <source>
        <dbReference type="ARBA" id="ARBA00022801"/>
    </source>
</evidence>
<feature type="chain" id="PRO_5012860708" description="Endopolyphosphatase" evidence="14">
    <location>
        <begin position="18"/>
        <end position="644"/>
    </location>
</feature>
<dbReference type="InterPro" id="IPR004843">
    <property type="entry name" value="Calcineurin-like_PHP"/>
</dbReference>
<feature type="compositionally biased region" description="Basic residues" evidence="13">
    <location>
        <begin position="600"/>
        <end position="620"/>
    </location>
</feature>
<dbReference type="STRING" id="1160497.A0A1L9VII9"/>
<name>A0A1L9VII9_ASPGL</name>
<comment type="catalytic activity">
    <reaction evidence="12">
        <text>[phosphate](n+1) + n H2O = (n+1) phosphate + n H(+)</text>
        <dbReference type="Rhea" id="RHEA:22452"/>
        <dbReference type="Rhea" id="RHEA-COMP:14280"/>
        <dbReference type="ChEBI" id="CHEBI:15377"/>
        <dbReference type="ChEBI" id="CHEBI:15378"/>
        <dbReference type="ChEBI" id="CHEBI:16838"/>
        <dbReference type="ChEBI" id="CHEBI:43474"/>
        <dbReference type="EC" id="3.6.1.10"/>
    </reaction>
</comment>
<evidence type="ECO:0000256" key="2">
    <source>
        <dbReference type="ARBA" id="ARBA00010399"/>
    </source>
</evidence>
<feature type="domain" description="Calcineurin-like phosphoesterase" evidence="15">
    <location>
        <begin position="54"/>
        <end position="310"/>
    </location>
</feature>
<evidence type="ECO:0000256" key="10">
    <source>
        <dbReference type="ARBA" id="ARBA00023136"/>
    </source>
</evidence>
<sequence length="644" mass="73150">MIPTLLFSGFFFANAFAIPLAGHEQQQQQQQPLGNGVSSSTAHSAGGAQRLTGRFLHITDPHPDSHYKQGASADNNCHRGHGSAGYFGADGTDCDAPITLMNATFRWIERNLKGNIDFVLWTGDSARHDRDEKMPRKMEEIIHLNEILSQQFIDVFQDSIPVVPTFGNNDIMPHNTMKEGPNRWTKTFVDVWGKFIPEAERHSFVEGGWFTSEVIPGKLSAISLNTMYFYSSNSAVDGCDDKDEPGYEHMEWLRVQLKLLRQRNMKAILIGHVPPARAGPKQGWDETCWQKYTLWLHQYRDVIVGSVYGHMNIDHFMFQDSHDIDIVDLEGDNTGSNDFSVQSMEDYLEALRGQWSDMPSPPSGLSIEECLDEDFAETDGNAPWTDISKKRKKKKFLRKIGGPLAERYSVSLVSPSLVPEYFPTLRVIEYNITGLEDMPTWSDIQENTQISYPNDDDTPSVLESEDSPMMNNDKKNKKKPKFKVPEPPPSSALPGPGYSNQQLSWLGYTQYYANLTRINEEVALHESTHQDGTGNNVNATSVDDVFGFEVEYDTRNDHIYKMKDLTVRSYFDLASRIANNIPNTLESPDDTNDDGYDSQKKKKKKKGKKKKGKKKKNKNRTWKTFFDRAFVGYLDINDLEETES</sequence>
<protein>
    <recommendedName>
        <fullName evidence="4 12">Endopolyphosphatase</fullName>
        <ecNumber evidence="3 12">3.6.1.10</ecNumber>
    </recommendedName>
</protein>
<dbReference type="FunFam" id="3.60.21.10:FF:000082">
    <property type="entry name" value="Endopolyphosphatase"/>
    <property type="match status" value="1"/>
</dbReference>
<organism evidence="16 17">
    <name type="scientific">Aspergillus glaucus CBS 516.65</name>
    <dbReference type="NCBI Taxonomy" id="1160497"/>
    <lineage>
        <taxon>Eukaryota</taxon>
        <taxon>Fungi</taxon>
        <taxon>Dikarya</taxon>
        <taxon>Ascomycota</taxon>
        <taxon>Pezizomycotina</taxon>
        <taxon>Eurotiomycetes</taxon>
        <taxon>Eurotiomycetidae</taxon>
        <taxon>Eurotiales</taxon>
        <taxon>Aspergillaceae</taxon>
        <taxon>Aspergillus</taxon>
        <taxon>Aspergillus subgen. Aspergillus</taxon>
    </lineage>
</organism>
<keyword evidence="8" id="KW-0735">Signal-anchor</keyword>
<comment type="similarity">
    <text evidence="2">Belongs to the endopolyphosphatase PPN1 family.</text>
</comment>
<keyword evidence="9" id="KW-1133">Transmembrane helix</keyword>
<evidence type="ECO:0000256" key="9">
    <source>
        <dbReference type="ARBA" id="ARBA00022989"/>
    </source>
</evidence>
<keyword evidence="7 12" id="KW-0378">Hydrolase</keyword>
<feature type="region of interest" description="Disordered" evidence="13">
    <location>
        <begin position="581"/>
        <end position="620"/>
    </location>
</feature>
<dbReference type="GO" id="GO:0000324">
    <property type="term" value="C:fungal-type vacuole"/>
    <property type="evidence" value="ECO:0007669"/>
    <property type="project" value="TreeGrafter"/>
</dbReference>
<reference evidence="17" key="1">
    <citation type="journal article" date="2017" name="Genome Biol.">
        <title>Comparative genomics reveals high biological diversity and specific adaptations in the industrially and medically important fungal genus Aspergillus.</title>
        <authorList>
            <person name="de Vries R.P."/>
            <person name="Riley R."/>
            <person name="Wiebenga A."/>
            <person name="Aguilar-Osorio G."/>
            <person name="Amillis S."/>
            <person name="Uchima C.A."/>
            <person name="Anderluh G."/>
            <person name="Asadollahi M."/>
            <person name="Askin M."/>
            <person name="Barry K."/>
            <person name="Battaglia E."/>
            <person name="Bayram O."/>
            <person name="Benocci T."/>
            <person name="Braus-Stromeyer S.A."/>
            <person name="Caldana C."/>
            <person name="Canovas D."/>
            <person name="Cerqueira G.C."/>
            <person name="Chen F."/>
            <person name="Chen W."/>
            <person name="Choi C."/>
            <person name="Clum A."/>
            <person name="Dos Santos R.A."/>
            <person name="Damasio A.R."/>
            <person name="Diallinas G."/>
            <person name="Emri T."/>
            <person name="Fekete E."/>
            <person name="Flipphi M."/>
            <person name="Freyberg S."/>
            <person name="Gallo A."/>
            <person name="Gournas C."/>
            <person name="Habgood R."/>
            <person name="Hainaut M."/>
            <person name="Harispe M.L."/>
            <person name="Henrissat B."/>
            <person name="Hilden K.S."/>
            <person name="Hope R."/>
            <person name="Hossain A."/>
            <person name="Karabika E."/>
            <person name="Karaffa L."/>
            <person name="Karanyi Z."/>
            <person name="Krasevec N."/>
            <person name="Kuo A."/>
            <person name="Kusch H."/>
            <person name="LaButti K."/>
            <person name="Lagendijk E.L."/>
            <person name="Lapidus A."/>
            <person name="Levasseur A."/>
            <person name="Lindquist E."/>
            <person name="Lipzen A."/>
            <person name="Logrieco A.F."/>
            <person name="MacCabe A."/>
            <person name="Maekelae M.R."/>
            <person name="Malavazi I."/>
            <person name="Melin P."/>
            <person name="Meyer V."/>
            <person name="Mielnichuk N."/>
            <person name="Miskei M."/>
            <person name="Molnar A.P."/>
            <person name="Mule G."/>
            <person name="Ngan C.Y."/>
            <person name="Orejas M."/>
            <person name="Orosz E."/>
            <person name="Ouedraogo J.P."/>
            <person name="Overkamp K.M."/>
            <person name="Park H.-S."/>
            <person name="Perrone G."/>
            <person name="Piumi F."/>
            <person name="Punt P.J."/>
            <person name="Ram A.F."/>
            <person name="Ramon A."/>
            <person name="Rauscher S."/>
            <person name="Record E."/>
            <person name="Riano-Pachon D.M."/>
            <person name="Robert V."/>
            <person name="Roehrig J."/>
            <person name="Ruller R."/>
            <person name="Salamov A."/>
            <person name="Salih N.S."/>
            <person name="Samson R.A."/>
            <person name="Sandor E."/>
            <person name="Sanguinetti M."/>
            <person name="Schuetze T."/>
            <person name="Sepcic K."/>
            <person name="Shelest E."/>
            <person name="Sherlock G."/>
            <person name="Sophianopoulou V."/>
            <person name="Squina F.M."/>
            <person name="Sun H."/>
            <person name="Susca A."/>
            <person name="Todd R.B."/>
            <person name="Tsang A."/>
            <person name="Unkles S.E."/>
            <person name="van de Wiele N."/>
            <person name="van Rossen-Uffink D."/>
            <person name="Oliveira J.V."/>
            <person name="Vesth T.C."/>
            <person name="Visser J."/>
            <person name="Yu J.-H."/>
            <person name="Zhou M."/>
            <person name="Andersen M.R."/>
            <person name="Archer D.B."/>
            <person name="Baker S.E."/>
            <person name="Benoit I."/>
            <person name="Brakhage A.A."/>
            <person name="Braus G.H."/>
            <person name="Fischer R."/>
            <person name="Frisvad J.C."/>
            <person name="Goldman G.H."/>
            <person name="Houbraken J."/>
            <person name="Oakley B."/>
            <person name="Pocsi I."/>
            <person name="Scazzocchio C."/>
            <person name="Seiboth B."/>
            <person name="vanKuyk P.A."/>
            <person name="Wortman J."/>
            <person name="Dyer P.S."/>
            <person name="Grigoriev I.V."/>
        </authorList>
    </citation>
    <scope>NUCLEOTIDE SEQUENCE [LARGE SCALE GENOMIC DNA]</scope>
    <source>
        <strain evidence="17">CBS 516.65</strain>
    </source>
</reference>
<dbReference type="RefSeq" id="XP_022400383.1">
    <property type="nucleotide sequence ID" value="XM_022540745.1"/>
</dbReference>
<dbReference type="PIRSF" id="PIRSF027093">
    <property type="entry name" value="EndopolyPtase_N1"/>
    <property type="match status" value="1"/>
</dbReference>
<evidence type="ECO:0000256" key="12">
    <source>
        <dbReference type="PIRNR" id="PIRNR027093"/>
    </source>
</evidence>
<evidence type="ECO:0000256" key="6">
    <source>
        <dbReference type="ARBA" id="ARBA00022692"/>
    </source>
</evidence>
<evidence type="ECO:0000256" key="5">
    <source>
        <dbReference type="ARBA" id="ARBA00022554"/>
    </source>
</evidence>
<dbReference type="Gene3D" id="3.60.21.10">
    <property type="match status" value="1"/>
</dbReference>
<evidence type="ECO:0000256" key="4">
    <source>
        <dbReference type="ARBA" id="ARBA00014458"/>
    </source>
</evidence>
<evidence type="ECO:0000256" key="14">
    <source>
        <dbReference type="SAM" id="SignalP"/>
    </source>
</evidence>
<keyword evidence="6" id="KW-0812">Transmembrane</keyword>
<dbReference type="InterPro" id="IPR029052">
    <property type="entry name" value="Metallo-depent_PP-like"/>
</dbReference>
<dbReference type="PANTHER" id="PTHR10340:SF55">
    <property type="entry name" value="ENDOPOLYPHOSPHATASE"/>
    <property type="match status" value="1"/>
</dbReference>
<evidence type="ECO:0000256" key="13">
    <source>
        <dbReference type="SAM" id="MobiDB-lite"/>
    </source>
</evidence>
<evidence type="ECO:0000259" key="15">
    <source>
        <dbReference type="Pfam" id="PF00149"/>
    </source>
</evidence>
<dbReference type="GO" id="GO:0005774">
    <property type="term" value="C:vacuolar membrane"/>
    <property type="evidence" value="ECO:0007669"/>
    <property type="project" value="UniProtKB-SubCell"/>
</dbReference>
<dbReference type="Pfam" id="PF00149">
    <property type="entry name" value="Metallophos"/>
    <property type="match status" value="1"/>
</dbReference>
<comment type="subcellular location">
    <subcellularLocation>
        <location evidence="1">Vacuole membrane</location>
        <topology evidence="1">Single-pass type II membrane protein</topology>
    </subcellularLocation>
</comment>
<evidence type="ECO:0000256" key="3">
    <source>
        <dbReference type="ARBA" id="ARBA00012459"/>
    </source>
</evidence>
<comment type="function">
    <text evidence="12">Catalyzes the hydrolysis of inorganic polyphosphate (polyP) chains of many hundreds of phosphate residues into shorter lengths.</text>
</comment>
<dbReference type="GO" id="GO:0004309">
    <property type="term" value="F:exopolyphosphatase activity"/>
    <property type="evidence" value="ECO:0007669"/>
    <property type="project" value="TreeGrafter"/>
</dbReference>
<keyword evidence="5 12" id="KW-0926">Vacuole</keyword>
<dbReference type="GO" id="GO:0008081">
    <property type="term" value="F:phosphoric diester hydrolase activity"/>
    <property type="evidence" value="ECO:0007669"/>
    <property type="project" value="TreeGrafter"/>
</dbReference>
<evidence type="ECO:0000313" key="17">
    <source>
        <dbReference type="Proteomes" id="UP000184300"/>
    </source>
</evidence>
<keyword evidence="14" id="KW-0732">Signal</keyword>
<dbReference type="EC" id="3.6.1.10" evidence="3 12"/>
<evidence type="ECO:0000313" key="16">
    <source>
        <dbReference type="EMBL" id="OJJ83685.1"/>
    </source>
</evidence>
<feature type="compositionally biased region" description="Acidic residues" evidence="13">
    <location>
        <begin position="454"/>
        <end position="466"/>
    </location>
</feature>
<gene>
    <name evidence="16" type="ORF">ASPGLDRAFT_127844</name>
</gene>
<feature type="region of interest" description="Disordered" evidence="13">
    <location>
        <begin position="448"/>
        <end position="497"/>
    </location>
</feature>
<dbReference type="InterPro" id="IPR012358">
    <property type="entry name" value="EndopolyPtase_N1"/>
</dbReference>
<keyword evidence="17" id="KW-1185">Reference proteome</keyword>
<dbReference type="PANTHER" id="PTHR10340">
    <property type="entry name" value="SPHINGOMYELIN PHOSPHODIESTERASE"/>
    <property type="match status" value="1"/>
</dbReference>
<dbReference type="EMBL" id="KV878899">
    <property type="protein sequence ID" value="OJJ83685.1"/>
    <property type="molecule type" value="Genomic_DNA"/>
</dbReference>
<feature type="compositionally biased region" description="Acidic residues" evidence="13">
    <location>
        <begin position="587"/>
        <end position="596"/>
    </location>
</feature>
<feature type="signal peptide" evidence="14">
    <location>
        <begin position="1"/>
        <end position="17"/>
    </location>
</feature>
<dbReference type="GO" id="GO:0000298">
    <property type="term" value="F:endopolyphosphatase activity"/>
    <property type="evidence" value="ECO:0007669"/>
    <property type="project" value="UniProtKB-EC"/>
</dbReference>
<dbReference type="GO" id="GO:0006798">
    <property type="term" value="P:polyphosphate catabolic process"/>
    <property type="evidence" value="ECO:0007669"/>
    <property type="project" value="TreeGrafter"/>
</dbReference>
<keyword evidence="11" id="KW-0325">Glycoprotein</keyword>
<accession>A0A1L9VII9</accession>
<evidence type="ECO:0000256" key="11">
    <source>
        <dbReference type="ARBA" id="ARBA00023180"/>
    </source>
</evidence>
<evidence type="ECO:0000256" key="8">
    <source>
        <dbReference type="ARBA" id="ARBA00022968"/>
    </source>
</evidence>
<dbReference type="GeneID" id="34457006"/>
<feature type="region of interest" description="Disordered" evidence="13">
    <location>
        <begin position="26"/>
        <end position="45"/>
    </location>
</feature>
<feature type="compositionally biased region" description="Polar residues" evidence="13">
    <location>
        <begin position="32"/>
        <end position="43"/>
    </location>
</feature>
<dbReference type="Proteomes" id="UP000184300">
    <property type="component" value="Unassembled WGS sequence"/>
</dbReference>
<keyword evidence="10 12" id="KW-0472">Membrane</keyword>
<proteinExistence type="inferred from homology"/>
<dbReference type="AlphaFoldDB" id="A0A1L9VII9"/>
<dbReference type="VEuPathDB" id="FungiDB:ASPGLDRAFT_127844"/>
<evidence type="ECO:0000256" key="1">
    <source>
        <dbReference type="ARBA" id="ARBA00004576"/>
    </source>
</evidence>